<protein>
    <submittedName>
        <fullName evidence="2">Thioredoxin domain-containing protein</fullName>
    </submittedName>
</protein>
<dbReference type="InterPro" id="IPR012336">
    <property type="entry name" value="Thioredoxin-like_fold"/>
</dbReference>
<gene>
    <name evidence="2" type="ORF">AB0A76_18245</name>
</gene>
<evidence type="ECO:0000313" key="2">
    <source>
        <dbReference type="EMBL" id="MEU7295134.1"/>
    </source>
</evidence>
<sequence>MNPANMEIPAQTTGVDGSVLYYGKLDSPHAVHFFLELRDRGSAHVMESLLDSVREGADAGKYVVKFHFNGAFDDTVGGSGSHRALSALGAAADAGQNAFADYLAALFKAQPFPPGYDRFAEADTLLTAADSVAGLRSADFDRKVNEGTYLQWAGKAIADFESYGVIGTPIAWYDDNDIHVFTVPDGPAVSPQDFLAELHD</sequence>
<dbReference type="EMBL" id="JBEZAM010000023">
    <property type="protein sequence ID" value="MEU7295134.1"/>
    <property type="molecule type" value="Genomic_DNA"/>
</dbReference>
<accession>A0ABV3CY37</accession>
<proteinExistence type="predicted"/>
<comment type="caution">
    <text evidence="2">The sequence shown here is derived from an EMBL/GenBank/DDBJ whole genome shotgun (WGS) entry which is preliminary data.</text>
</comment>
<dbReference type="RefSeq" id="WP_359209123.1">
    <property type="nucleotide sequence ID" value="NZ_JBEZAM010000023.1"/>
</dbReference>
<keyword evidence="3" id="KW-1185">Reference proteome</keyword>
<dbReference type="Proteomes" id="UP001551210">
    <property type="component" value="Unassembled WGS sequence"/>
</dbReference>
<dbReference type="Gene3D" id="3.40.30.10">
    <property type="entry name" value="Glutaredoxin"/>
    <property type="match status" value="1"/>
</dbReference>
<organism evidence="2 3">
    <name type="scientific">Streptomyces exfoliatus</name>
    <name type="common">Streptomyces hydrogenans</name>
    <dbReference type="NCBI Taxonomy" id="1905"/>
    <lineage>
        <taxon>Bacteria</taxon>
        <taxon>Bacillati</taxon>
        <taxon>Actinomycetota</taxon>
        <taxon>Actinomycetes</taxon>
        <taxon>Kitasatosporales</taxon>
        <taxon>Streptomycetaceae</taxon>
        <taxon>Streptomyces</taxon>
    </lineage>
</organism>
<dbReference type="SUPFAM" id="SSF52833">
    <property type="entry name" value="Thioredoxin-like"/>
    <property type="match status" value="1"/>
</dbReference>
<dbReference type="InterPro" id="IPR036249">
    <property type="entry name" value="Thioredoxin-like_sf"/>
</dbReference>
<reference evidence="2 3" key="1">
    <citation type="submission" date="2024-06" db="EMBL/GenBank/DDBJ databases">
        <title>The Natural Products Discovery Center: Release of the First 8490 Sequenced Strains for Exploring Actinobacteria Biosynthetic Diversity.</title>
        <authorList>
            <person name="Kalkreuter E."/>
            <person name="Kautsar S.A."/>
            <person name="Yang D."/>
            <person name="Bader C.D."/>
            <person name="Teijaro C.N."/>
            <person name="Fluegel L."/>
            <person name="Davis C.M."/>
            <person name="Simpson J.R."/>
            <person name="Lauterbach L."/>
            <person name="Steele A.D."/>
            <person name="Gui C."/>
            <person name="Meng S."/>
            <person name="Li G."/>
            <person name="Viehrig K."/>
            <person name="Ye F."/>
            <person name="Su P."/>
            <person name="Kiefer A.F."/>
            <person name="Nichols A."/>
            <person name="Cepeda A.J."/>
            <person name="Yan W."/>
            <person name="Fan B."/>
            <person name="Jiang Y."/>
            <person name="Adhikari A."/>
            <person name="Zheng C.-J."/>
            <person name="Schuster L."/>
            <person name="Cowan T.M."/>
            <person name="Smanski M.J."/>
            <person name="Chevrette M.G."/>
            <person name="De Carvalho L.P.S."/>
            <person name="Shen B."/>
        </authorList>
    </citation>
    <scope>NUCLEOTIDE SEQUENCE [LARGE SCALE GENOMIC DNA]</scope>
    <source>
        <strain evidence="2 3">NPDC045705</strain>
    </source>
</reference>
<name>A0ABV3CY37_STREX</name>
<feature type="domain" description="Thioredoxin-like fold" evidence="1">
    <location>
        <begin position="20"/>
        <end position="175"/>
    </location>
</feature>
<evidence type="ECO:0000259" key="1">
    <source>
        <dbReference type="Pfam" id="PF13462"/>
    </source>
</evidence>
<evidence type="ECO:0000313" key="3">
    <source>
        <dbReference type="Proteomes" id="UP001551210"/>
    </source>
</evidence>
<dbReference type="Pfam" id="PF13462">
    <property type="entry name" value="Thioredoxin_4"/>
    <property type="match status" value="1"/>
</dbReference>